<dbReference type="PANTHER" id="PTHR31157:SF1">
    <property type="entry name" value="SCP DOMAIN-CONTAINING PROTEIN"/>
    <property type="match status" value="1"/>
</dbReference>
<dbReference type="InterPro" id="IPR035940">
    <property type="entry name" value="CAP_sf"/>
</dbReference>
<dbReference type="OrthoDB" id="2690110at2"/>
<sequence length="792" mass="89146">MKKFKSSLFLLILLIIYFSLSTNVFGEEAKQEIEPPSLETLNTVELKNYSTDAISWSYDYTGKPSGLTGVSSPIITYYIKITGDASYELNMLIDGVKVDADYDEQSGYLTYQANNLTGTHKVSIELTVYGKKNPITSWNFTIDTSPVNPFEGKNLNILNAVQTESISRLNKYRNELQLPSFSENEILHKAAQAHSNYLSTNNVTGHNESSNKIGYTGNHPWERAAYFGFTGSAGEGITYQKKTGLLGVDNLMDAPYHRLSIIDPHSDLAGIGYNDRGDIVINYGSYTRTEKQAEVVLYPYDKQQNAKVSWFVAENPNPLRFWGVDKTYVGYPISYAYFPVNSNDQLLVKSLSLTNESGQKVPFYDVTPSRDDHSKNHVFLIPKSPLEVDHTYFVEVEASVKDAKGNVRDVSRSWSFKTADQLDIHDIYFSKYLQNNFINVHFNSGEEPTSTITIEKDGEVYIKYQDNRQWTYQPITEGDFTLTIESLLFNSKKTIPITITKNNEIRYNGDGDWNVLYSKENPGVIDTIPPVLQGIENVAINLNDRFDPKFNVSATDNVDGDITEGIVIEGTVDTTKVGTYELIYRVVDQSGNQTKKIRKITVKESNAPKMPIVNEISNMSTFVTGQAEAGTVITMKLGEDILGTTVVSTNGTFTIPIVSPKFGTQLYFISSDEYGNESEPSIITVMDEIGHEHFFTWQPEKSVPVDKNWTIAFNDVIDEKTINAETVYIQYNQQNVEGIKLRLGQDRKSLEVLAPEAGYEKGKTYFLYIEGKVKSTSGKFLNKPIKLKFFVN</sequence>
<evidence type="ECO:0000259" key="2">
    <source>
        <dbReference type="Pfam" id="PF00188"/>
    </source>
</evidence>
<dbReference type="InterPro" id="IPR014044">
    <property type="entry name" value="CAP_dom"/>
</dbReference>
<feature type="domain" description="Pesticidal crystal protein Cry22Aa Ig-like" evidence="4">
    <location>
        <begin position="532"/>
        <end position="602"/>
    </location>
</feature>
<dbReference type="InterPro" id="IPR032812">
    <property type="entry name" value="SbsA_Ig"/>
</dbReference>
<dbReference type="CDD" id="cd05379">
    <property type="entry name" value="CAP_bacterial"/>
    <property type="match status" value="1"/>
</dbReference>
<protein>
    <submittedName>
        <fullName evidence="6">Uncharacterized protein YkwD</fullName>
    </submittedName>
</protein>
<dbReference type="Pfam" id="PF00188">
    <property type="entry name" value="CAP"/>
    <property type="match status" value="1"/>
</dbReference>
<keyword evidence="7" id="KW-1185">Reference proteome</keyword>
<dbReference type="Proteomes" id="UP000219636">
    <property type="component" value="Unassembled WGS sequence"/>
</dbReference>
<dbReference type="PANTHER" id="PTHR31157">
    <property type="entry name" value="SCP DOMAIN-CONTAINING PROTEIN"/>
    <property type="match status" value="1"/>
</dbReference>
<dbReference type="Gene3D" id="2.60.40.10">
    <property type="entry name" value="Immunoglobulins"/>
    <property type="match status" value="2"/>
</dbReference>
<reference evidence="7" key="1">
    <citation type="submission" date="2017-08" db="EMBL/GenBank/DDBJ databases">
        <authorList>
            <person name="Varghese N."/>
            <person name="Submissions S."/>
        </authorList>
    </citation>
    <scope>NUCLEOTIDE SEQUENCE [LARGE SCALE GENOMIC DNA]</scope>
    <source>
        <strain evidence="7">JC22</strain>
    </source>
</reference>
<dbReference type="AlphaFoldDB" id="A0A285T7V0"/>
<feature type="domain" description="SbsA Ig-like" evidence="3">
    <location>
        <begin position="701"/>
        <end position="789"/>
    </location>
</feature>
<evidence type="ECO:0000259" key="3">
    <source>
        <dbReference type="Pfam" id="PF13205"/>
    </source>
</evidence>
<dbReference type="Pfam" id="PF17936">
    <property type="entry name" value="Big_6"/>
    <property type="match status" value="1"/>
</dbReference>
<dbReference type="RefSeq" id="WP_097074047.1">
    <property type="nucleotide sequence ID" value="NZ_OBMQ01000008.1"/>
</dbReference>
<dbReference type="Pfam" id="PF16403">
    <property type="entry name" value="Bact_surface_Ig-like"/>
    <property type="match status" value="1"/>
</dbReference>
<feature type="domain" description="Bacterial Ig" evidence="5">
    <location>
        <begin position="607"/>
        <end position="687"/>
    </location>
</feature>
<name>A0A285T7V0_9BACL</name>
<organism evidence="6 7">
    <name type="scientific">Ureibacillus xyleni</name>
    <dbReference type="NCBI Taxonomy" id="614648"/>
    <lineage>
        <taxon>Bacteria</taxon>
        <taxon>Bacillati</taxon>
        <taxon>Bacillota</taxon>
        <taxon>Bacilli</taxon>
        <taxon>Bacillales</taxon>
        <taxon>Caryophanaceae</taxon>
        <taxon>Ureibacillus</taxon>
    </lineage>
</organism>
<dbReference type="Pfam" id="PF13205">
    <property type="entry name" value="Big_5"/>
    <property type="match status" value="2"/>
</dbReference>
<evidence type="ECO:0000259" key="4">
    <source>
        <dbReference type="Pfam" id="PF16403"/>
    </source>
</evidence>
<keyword evidence="1" id="KW-0732">Signal</keyword>
<proteinExistence type="predicted"/>
<evidence type="ECO:0000259" key="5">
    <source>
        <dbReference type="Pfam" id="PF17936"/>
    </source>
</evidence>
<dbReference type="SUPFAM" id="SSF55797">
    <property type="entry name" value="PR-1-like"/>
    <property type="match status" value="1"/>
</dbReference>
<evidence type="ECO:0000313" key="6">
    <source>
        <dbReference type="EMBL" id="SOC15603.1"/>
    </source>
</evidence>
<dbReference type="EMBL" id="OBMQ01000008">
    <property type="protein sequence ID" value="SOC15603.1"/>
    <property type="molecule type" value="Genomic_DNA"/>
</dbReference>
<feature type="domain" description="SbsA Ig-like" evidence="3">
    <location>
        <begin position="354"/>
        <end position="418"/>
    </location>
</feature>
<dbReference type="InterPro" id="IPR032179">
    <property type="entry name" value="Cry22Aa_Ig-like"/>
</dbReference>
<gene>
    <name evidence="6" type="ORF">SAMN05880501_108114</name>
</gene>
<dbReference type="InterPro" id="IPR013783">
    <property type="entry name" value="Ig-like_fold"/>
</dbReference>
<dbReference type="InterPro" id="IPR041498">
    <property type="entry name" value="Big_6"/>
</dbReference>
<evidence type="ECO:0000256" key="1">
    <source>
        <dbReference type="ARBA" id="ARBA00022729"/>
    </source>
</evidence>
<evidence type="ECO:0000313" key="7">
    <source>
        <dbReference type="Proteomes" id="UP000219636"/>
    </source>
</evidence>
<feature type="domain" description="SCP" evidence="2">
    <location>
        <begin position="167"/>
        <end position="277"/>
    </location>
</feature>
<dbReference type="Gene3D" id="3.40.33.10">
    <property type="entry name" value="CAP"/>
    <property type="match status" value="1"/>
</dbReference>
<accession>A0A285T7V0</accession>